<protein>
    <recommendedName>
        <fullName evidence="3">PqqD family protein</fullName>
    </recommendedName>
</protein>
<reference evidence="1" key="1">
    <citation type="journal article" date="2023" name="Microbiol Resour">
        <title>Genome Sequences of Rhodoplanes serenus and Two Thermotolerant Strains, Rhodoplanes tepidamans and 'Rhodoplanes cryptolactis,' Further Refine the Genus.</title>
        <authorList>
            <person name="Rayyan A.A."/>
            <person name="Kyndt J.A."/>
        </authorList>
    </citation>
    <scope>NUCLEOTIDE SEQUENCE</scope>
    <source>
        <strain evidence="1">DSM 9987</strain>
    </source>
</reference>
<organism evidence="1 2">
    <name type="scientific">Rhodoplanes tepidamans</name>
    <name type="common">Rhodoplanes cryptolactis</name>
    <dbReference type="NCBI Taxonomy" id="200616"/>
    <lineage>
        <taxon>Bacteria</taxon>
        <taxon>Pseudomonadati</taxon>
        <taxon>Pseudomonadota</taxon>
        <taxon>Alphaproteobacteria</taxon>
        <taxon>Hyphomicrobiales</taxon>
        <taxon>Nitrobacteraceae</taxon>
        <taxon>Rhodoplanes</taxon>
    </lineage>
</organism>
<name>A0ABT5J4P5_RHOTP</name>
<dbReference type="RefSeq" id="WP_272775138.1">
    <property type="nucleotide sequence ID" value="NZ_JAQQLI010000001.1"/>
</dbReference>
<gene>
    <name evidence="1" type="ORF">PQJ73_01235</name>
</gene>
<comment type="caution">
    <text evidence="1">The sequence shown here is derived from an EMBL/GenBank/DDBJ whole genome shotgun (WGS) entry which is preliminary data.</text>
</comment>
<evidence type="ECO:0008006" key="3">
    <source>
        <dbReference type="Google" id="ProtNLM"/>
    </source>
</evidence>
<evidence type="ECO:0000313" key="2">
    <source>
        <dbReference type="Proteomes" id="UP001165652"/>
    </source>
</evidence>
<proteinExistence type="predicted"/>
<dbReference type="Proteomes" id="UP001165652">
    <property type="component" value="Unassembled WGS sequence"/>
</dbReference>
<dbReference type="EMBL" id="JAQQLI010000001">
    <property type="protein sequence ID" value="MDC7784294.1"/>
    <property type="molecule type" value="Genomic_DNA"/>
</dbReference>
<reference evidence="1" key="2">
    <citation type="submission" date="2023-02" db="EMBL/GenBank/DDBJ databases">
        <authorList>
            <person name="Rayyan A."/>
            <person name="Meyer T."/>
            <person name="Kyndt J.A."/>
        </authorList>
    </citation>
    <scope>NUCLEOTIDE SEQUENCE</scope>
    <source>
        <strain evidence="1">DSM 9987</strain>
    </source>
</reference>
<keyword evidence="2" id="KW-1185">Reference proteome</keyword>
<accession>A0ABT5J4P5</accession>
<sequence length="144" mass="15439">MRYRLSPSPNVSARSFGDEIVAANFVTGVYYSLLGSAMQMWDGLVAGVPCDRVVAQVGALSDAAPEAFAQAARSFVDALVAEKLIVPIEDGTAPAPAWSPVPPAEGRYAVPLLERFDDMEDLLLLDPVHDVEEMGWPHADPSRA</sequence>
<evidence type="ECO:0000313" key="1">
    <source>
        <dbReference type="EMBL" id="MDC7784294.1"/>
    </source>
</evidence>